<keyword evidence="2" id="KW-1185">Reference proteome</keyword>
<reference evidence="1 2" key="1">
    <citation type="submission" date="2023-08" db="EMBL/GenBank/DDBJ databases">
        <title>A Necator americanus chromosomal reference genome.</title>
        <authorList>
            <person name="Ilik V."/>
            <person name="Petrzelkova K.J."/>
            <person name="Pardy F."/>
            <person name="Fuh T."/>
            <person name="Niatou-Singa F.S."/>
            <person name="Gouil Q."/>
            <person name="Baker L."/>
            <person name="Ritchie M.E."/>
            <person name="Jex A.R."/>
            <person name="Gazzola D."/>
            <person name="Li H."/>
            <person name="Toshio Fujiwara R."/>
            <person name="Zhan B."/>
            <person name="Aroian R.V."/>
            <person name="Pafco B."/>
            <person name="Schwarz E.M."/>
        </authorList>
    </citation>
    <scope>NUCLEOTIDE SEQUENCE [LARGE SCALE GENOMIC DNA]</scope>
    <source>
        <strain evidence="1 2">Aroian</strain>
        <tissue evidence="1">Whole animal</tissue>
    </source>
</reference>
<protein>
    <submittedName>
        <fullName evidence="1">Uncharacterized protein</fullName>
    </submittedName>
</protein>
<comment type="caution">
    <text evidence="1">The sequence shown here is derived from an EMBL/GenBank/DDBJ whole genome shotgun (WGS) entry which is preliminary data.</text>
</comment>
<dbReference type="EMBL" id="JAVFWL010000002">
    <property type="protein sequence ID" value="KAK6737285.1"/>
    <property type="molecule type" value="Genomic_DNA"/>
</dbReference>
<organism evidence="1 2">
    <name type="scientific">Necator americanus</name>
    <name type="common">Human hookworm</name>
    <dbReference type="NCBI Taxonomy" id="51031"/>
    <lineage>
        <taxon>Eukaryota</taxon>
        <taxon>Metazoa</taxon>
        <taxon>Ecdysozoa</taxon>
        <taxon>Nematoda</taxon>
        <taxon>Chromadorea</taxon>
        <taxon>Rhabditida</taxon>
        <taxon>Rhabditina</taxon>
        <taxon>Rhabditomorpha</taxon>
        <taxon>Strongyloidea</taxon>
        <taxon>Ancylostomatidae</taxon>
        <taxon>Bunostominae</taxon>
        <taxon>Necator</taxon>
    </lineage>
</organism>
<gene>
    <name evidence="1" type="primary">Necator_chrII.g7572</name>
    <name evidence="1" type="ORF">RB195_019778</name>
</gene>
<proteinExistence type="predicted"/>
<evidence type="ECO:0000313" key="2">
    <source>
        <dbReference type="Proteomes" id="UP001303046"/>
    </source>
</evidence>
<accession>A0ABR1CHB5</accession>
<dbReference type="Proteomes" id="UP001303046">
    <property type="component" value="Unassembled WGS sequence"/>
</dbReference>
<name>A0ABR1CHB5_NECAM</name>
<sequence length="137" mass="15768">MVEVGAVQVSKQESYLEAPNSVGPRIPKGGILASKTYHKDWSPIVFSHRSKVPRGFSRLLRLSPHAPQTHKWLQYEELKYWRELKKKVLGAKTQNTSYMHTNPGIRRFKTTQSAQFERKTNSLNPRNFSLTTSEISI</sequence>
<evidence type="ECO:0000313" key="1">
    <source>
        <dbReference type="EMBL" id="KAK6737285.1"/>
    </source>
</evidence>